<keyword evidence="1" id="KW-1133">Transmembrane helix</keyword>
<dbReference type="GO" id="GO:0006508">
    <property type="term" value="P:proteolysis"/>
    <property type="evidence" value="ECO:0007669"/>
    <property type="project" value="UniProtKB-KW"/>
</dbReference>
<keyword evidence="2" id="KW-0645">Protease</keyword>
<keyword evidence="2" id="KW-0378">Hydrolase</keyword>
<evidence type="ECO:0000313" key="3">
    <source>
        <dbReference type="Proteomes" id="UP000305222"/>
    </source>
</evidence>
<evidence type="ECO:0000313" key="2">
    <source>
        <dbReference type="EMBL" id="TKI96556.1"/>
    </source>
</evidence>
<keyword evidence="1" id="KW-0472">Membrane</keyword>
<accession>A0A4U3B4J1</accession>
<keyword evidence="1" id="KW-0812">Transmembrane</keyword>
<organism evidence="2 3">
    <name type="scientific">Bacillus wiedmannii</name>
    <dbReference type="NCBI Taxonomy" id="1890302"/>
    <lineage>
        <taxon>Bacteria</taxon>
        <taxon>Bacillati</taxon>
        <taxon>Bacillota</taxon>
        <taxon>Bacilli</taxon>
        <taxon>Bacillales</taxon>
        <taxon>Bacillaceae</taxon>
        <taxon>Bacillus</taxon>
        <taxon>Bacillus cereus group</taxon>
    </lineage>
</organism>
<evidence type="ECO:0000256" key="1">
    <source>
        <dbReference type="SAM" id="Phobius"/>
    </source>
</evidence>
<dbReference type="Proteomes" id="UP000305222">
    <property type="component" value="Unassembled WGS sequence"/>
</dbReference>
<proteinExistence type="predicted"/>
<sequence length="86" mass="10322">MSVNPFQTMRARYFLIVFALLTLVARASNELIENTFHMQNSTFINILIFYILPITWIFFEYRKQRVSFSLFINKNETFNLGQVLYI</sequence>
<keyword evidence="2" id="KW-0482">Metalloprotease</keyword>
<feature type="non-terminal residue" evidence="2">
    <location>
        <position position="86"/>
    </location>
</feature>
<protein>
    <submittedName>
        <fullName evidence="2">CPBP family intramembrane metalloprotease</fullName>
    </submittedName>
</protein>
<dbReference type="GO" id="GO:0008237">
    <property type="term" value="F:metallopeptidase activity"/>
    <property type="evidence" value="ECO:0007669"/>
    <property type="project" value="UniProtKB-KW"/>
</dbReference>
<name>A0A4U3B4J1_9BACI</name>
<comment type="caution">
    <text evidence="2">The sequence shown here is derived from an EMBL/GenBank/DDBJ whole genome shotgun (WGS) entry which is preliminary data.</text>
</comment>
<dbReference type="AlphaFoldDB" id="A0A4U3B4J1"/>
<feature type="transmembrane region" description="Helical" evidence="1">
    <location>
        <begin position="43"/>
        <end position="61"/>
    </location>
</feature>
<gene>
    <name evidence="2" type="ORF">FC699_10125</name>
</gene>
<dbReference type="EMBL" id="SZON01000338">
    <property type="protein sequence ID" value="TKI96556.1"/>
    <property type="molecule type" value="Genomic_DNA"/>
</dbReference>
<reference evidence="2 3" key="1">
    <citation type="journal article" date="2019" name="Environ. Microbiol.">
        <title>An active ?-lactamase is a part of an orchestrated cell wall stress resistance network of Bacillus subtilis and related rhizosphere species.</title>
        <authorList>
            <person name="Bucher T."/>
            <person name="Keren-Paz A."/>
            <person name="Hausser J."/>
            <person name="Olender T."/>
            <person name="Cytryn E."/>
            <person name="Kolodkin-Gal I."/>
        </authorList>
    </citation>
    <scope>NUCLEOTIDE SEQUENCE [LARGE SCALE GENOMIC DNA]</scope>
    <source>
        <strain evidence="2 3">I5</strain>
    </source>
</reference>